<keyword evidence="2" id="KW-1185">Reference proteome</keyword>
<reference evidence="1" key="1">
    <citation type="journal article" date="2014" name="Int. J. Syst. Evol. Microbiol.">
        <title>Complete genome sequence of Corynebacterium casei LMG S-19264T (=DSM 44701T), isolated from a smear-ripened cheese.</title>
        <authorList>
            <consortium name="US DOE Joint Genome Institute (JGI-PGF)"/>
            <person name="Walter F."/>
            <person name="Albersmeier A."/>
            <person name="Kalinowski J."/>
            <person name="Ruckert C."/>
        </authorList>
    </citation>
    <scope>NUCLEOTIDE SEQUENCE</scope>
    <source>
        <strain evidence="1">CGMCC 1.12181</strain>
    </source>
</reference>
<protein>
    <recommendedName>
        <fullName evidence="3">Sulfotransferase family protein</fullName>
    </recommendedName>
</protein>
<comment type="caution">
    <text evidence="1">The sequence shown here is derived from an EMBL/GenBank/DDBJ whole genome shotgun (WGS) entry which is preliminary data.</text>
</comment>
<dbReference type="InterPro" id="IPR027417">
    <property type="entry name" value="P-loop_NTPase"/>
</dbReference>
<dbReference type="SUPFAM" id="SSF52540">
    <property type="entry name" value="P-loop containing nucleoside triphosphate hydrolases"/>
    <property type="match status" value="1"/>
</dbReference>
<evidence type="ECO:0000313" key="2">
    <source>
        <dbReference type="Proteomes" id="UP000605253"/>
    </source>
</evidence>
<accession>A0A917FPY7</accession>
<dbReference type="EMBL" id="BMEO01000005">
    <property type="protein sequence ID" value="GGF95333.1"/>
    <property type="molecule type" value="Genomic_DNA"/>
</dbReference>
<dbReference type="AlphaFoldDB" id="A0A917FPY7"/>
<name>A0A917FPY7_9GAMM</name>
<reference evidence="1" key="2">
    <citation type="submission" date="2020-09" db="EMBL/GenBank/DDBJ databases">
        <authorList>
            <person name="Sun Q."/>
            <person name="Zhou Y."/>
        </authorList>
    </citation>
    <scope>NUCLEOTIDE SEQUENCE</scope>
    <source>
        <strain evidence="1">CGMCC 1.12181</strain>
    </source>
</reference>
<proteinExistence type="predicted"/>
<sequence length="335" mass="39457">MKQNPVFIVGRFRSGTSYFWHIFNQLDRFRAWYEPLHPQLPAQIKHTAPKADHVYIQDYWTAYRALDDLSRHHRIEFGSERLYLTAQDSWPELRHYLDYLINASGDRQPVLQFNRMDFRLPWLTGFYPHAQLVYLKRDPIQLWCSQRKHIPKINRNNESYADAYELMQWCADLAPLLPFLAPQKERHGFYRFYCLYRLSVLMGTYYADVVIDLDEDVFNSDNYLSKLALLDFNENELETARTLKHVPESHELPDQEVEILTAIMTEVDGLLETSGLAAGFAKHSLAEIKQQHADFWSQQTFNPSTVIAELTQSWHQEQMEKISLLAALNEMKTPP</sequence>
<evidence type="ECO:0000313" key="1">
    <source>
        <dbReference type="EMBL" id="GGF95333.1"/>
    </source>
</evidence>
<organism evidence="1 2">
    <name type="scientific">Marinicella pacifica</name>
    <dbReference type="NCBI Taxonomy" id="1171543"/>
    <lineage>
        <taxon>Bacteria</taxon>
        <taxon>Pseudomonadati</taxon>
        <taxon>Pseudomonadota</taxon>
        <taxon>Gammaproteobacteria</taxon>
        <taxon>Lysobacterales</taxon>
        <taxon>Marinicellaceae</taxon>
        <taxon>Marinicella</taxon>
    </lineage>
</organism>
<dbReference type="Proteomes" id="UP000605253">
    <property type="component" value="Unassembled WGS sequence"/>
</dbReference>
<evidence type="ECO:0008006" key="3">
    <source>
        <dbReference type="Google" id="ProtNLM"/>
    </source>
</evidence>
<dbReference type="RefSeq" id="WP_188365175.1">
    <property type="nucleotide sequence ID" value="NZ_BAABJF010000002.1"/>
</dbReference>
<gene>
    <name evidence="1" type="ORF">GCM10011365_15830</name>
</gene>
<dbReference type="Gene3D" id="3.40.50.300">
    <property type="entry name" value="P-loop containing nucleotide triphosphate hydrolases"/>
    <property type="match status" value="1"/>
</dbReference>
<dbReference type="Pfam" id="PF13469">
    <property type="entry name" value="Sulfotransfer_3"/>
    <property type="match status" value="1"/>
</dbReference>